<dbReference type="InterPro" id="IPR003746">
    <property type="entry name" value="DUF167"/>
</dbReference>
<dbReference type="Proteomes" id="UP001218034">
    <property type="component" value="Chromosome"/>
</dbReference>
<evidence type="ECO:0000256" key="1">
    <source>
        <dbReference type="ARBA" id="ARBA00010364"/>
    </source>
</evidence>
<sequence length="82" mass="9286">MTEFYVKVNPGSEEFKIENGLMPEIYLISEPENGRANSELTEKLSQVLDSRVGIVSGAKSRRKKLVTDLTEKELEKRLSSIQ</sequence>
<gene>
    <name evidence="2" type="ORF">SVXNc_0008</name>
</gene>
<reference evidence="2 3" key="1">
    <citation type="submission" date="2022-09" db="EMBL/GenBank/DDBJ databases">
        <title>Xylan utilization by haloarchaea-nanohaloarchaea associations.</title>
        <authorList>
            <person name="Yakimov M."/>
        </authorList>
    </citation>
    <scope>NUCLEOTIDE SEQUENCE [LARGE SCALE GENOMIC DNA]</scope>
    <source>
        <strain evidence="2 3">SVXNc</strain>
    </source>
</reference>
<accession>A0ABY8CH87</accession>
<dbReference type="SMART" id="SM01152">
    <property type="entry name" value="DUF167"/>
    <property type="match status" value="1"/>
</dbReference>
<name>A0ABY8CH87_9ARCH</name>
<evidence type="ECO:0000313" key="2">
    <source>
        <dbReference type="EMBL" id="WEL19041.1"/>
    </source>
</evidence>
<dbReference type="SUPFAM" id="SSF69786">
    <property type="entry name" value="YggU-like"/>
    <property type="match status" value="1"/>
</dbReference>
<protein>
    <submittedName>
        <fullName evidence="2">YggU, DUF167 family</fullName>
    </submittedName>
</protein>
<keyword evidence="3" id="KW-1185">Reference proteome</keyword>
<dbReference type="Gene3D" id="3.30.1200.10">
    <property type="entry name" value="YggU-like"/>
    <property type="match status" value="1"/>
</dbReference>
<dbReference type="GeneID" id="90589443"/>
<dbReference type="EMBL" id="CP104395">
    <property type="protein sequence ID" value="WEL19041.1"/>
    <property type="molecule type" value="Genomic_DNA"/>
</dbReference>
<comment type="similarity">
    <text evidence="1">Belongs to the UPF0235 family.</text>
</comment>
<dbReference type="NCBIfam" id="TIGR00251">
    <property type="entry name" value="DUF167 family protein"/>
    <property type="match status" value="1"/>
</dbReference>
<organism evidence="2 3">
    <name type="scientific">Candidatus Nanohalococcus occultus</name>
    <dbReference type="NCBI Taxonomy" id="2978047"/>
    <lineage>
        <taxon>Archaea</taxon>
        <taxon>Candidatus Nanohalarchaeota</taxon>
        <taxon>Candidatus Nanohalarchaeota incertae sedis</taxon>
        <taxon>Candidatus Nanohalococcus</taxon>
    </lineage>
</organism>
<evidence type="ECO:0000313" key="3">
    <source>
        <dbReference type="Proteomes" id="UP001218034"/>
    </source>
</evidence>
<dbReference type="InterPro" id="IPR036591">
    <property type="entry name" value="YggU-like_sf"/>
</dbReference>
<dbReference type="Pfam" id="PF02594">
    <property type="entry name" value="DUF167"/>
    <property type="match status" value="1"/>
</dbReference>
<proteinExistence type="inferred from homology"/>
<dbReference type="RefSeq" id="WP_347721914.1">
    <property type="nucleotide sequence ID" value="NZ_CP104395.1"/>
</dbReference>